<evidence type="ECO:0000313" key="2">
    <source>
        <dbReference type="Proteomes" id="UP001469553"/>
    </source>
</evidence>
<sequence>MVWREVNAHGMDNWHICEGTINAERFRGAKLINISKAKLILQLQPQIPDELKWRSCGCRAGAKGRERRRKFNSIQFYLYSANSQHMLSQGTSQQSGTYIPINPNH</sequence>
<reference evidence="1 2" key="1">
    <citation type="submission" date="2021-06" db="EMBL/GenBank/DDBJ databases">
        <authorList>
            <person name="Palmer J.M."/>
        </authorList>
    </citation>
    <scope>NUCLEOTIDE SEQUENCE [LARGE SCALE GENOMIC DNA]</scope>
    <source>
        <strain evidence="1 2">AS_MEX2019</strain>
        <tissue evidence="1">Muscle</tissue>
    </source>
</reference>
<keyword evidence="2" id="KW-1185">Reference proteome</keyword>
<dbReference type="EMBL" id="JAHRIP010075513">
    <property type="protein sequence ID" value="MEQ2310152.1"/>
    <property type="molecule type" value="Genomic_DNA"/>
</dbReference>
<protein>
    <submittedName>
        <fullName evidence="1">Uncharacterized protein</fullName>
    </submittedName>
</protein>
<evidence type="ECO:0000313" key="1">
    <source>
        <dbReference type="EMBL" id="MEQ2310152.1"/>
    </source>
</evidence>
<proteinExistence type="predicted"/>
<organism evidence="1 2">
    <name type="scientific">Ameca splendens</name>
    <dbReference type="NCBI Taxonomy" id="208324"/>
    <lineage>
        <taxon>Eukaryota</taxon>
        <taxon>Metazoa</taxon>
        <taxon>Chordata</taxon>
        <taxon>Craniata</taxon>
        <taxon>Vertebrata</taxon>
        <taxon>Euteleostomi</taxon>
        <taxon>Actinopterygii</taxon>
        <taxon>Neopterygii</taxon>
        <taxon>Teleostei</taxon>
        <taxon>Neoteleostei</taxon>
        <taxon>Acanthomorphata</taxon>
        <taxon>Ovalentaria</taxon>
        <taxon>Atherinomorphae</taxon>
        <taxon>Cyprinodontiformes</taxon>
        <taxon>Goodeidae</taxon>
        <taxon>Ameca</taxon>
    </lineage>
</organism>
<comment type="caution">
    <text evidence="1">The sequence shown here is derived from an EMBL/GenBank/DDBJ whole genome shotgun (WGS) entry which is preliminary data.</text>
</comment>
<gene>
    <name evidence="1" type="ORF">AMECASPLE_005919</name>
</gene>
<dbReference type="Proteomes" id="UP001469553">
    <property type="component" value="Unassembled WGS sequence"/>
</dbReference>
<name>A0ABV0ZV52_9TELE</name>
<accession>A0ABV0ZV52</accession>